<gene>
    <name evidence="1" type="ORF">Taro_048216</name>
</gene>
<protein>
    <submittedName>
        <fullName evidence="1">Uncharacterized protein</fullName>
    </submittedName>
</protein>
<proteinExistence type="predicted"/>
<dbReference type="EMBL" id="NMUH01006443">
    <property type="protein sequence ID" value="MQM15275.1"/>
    <property type="molecule type" value="Genomic_DNA"/>
</dbReference>
<organism evidence="1 2">
    <name type="scientific">Colocasia esculenta</name>
    <name type="common">Wild taro</name>
    <name type="synonym">Arum esculentum</name>
    <dbReference type="NCBI Taxonomy" id="4460"/>
    <lineage>
        <taxon>Eukaryota</taxon>
        <taxon>Viridiplantae</taxon>
        <taxon>Streptophyta</taxon>
        <taxon>Embryophyta</taxon>
        <taxon>Tracheophyta</taxon>
        <taxon>Spermatophyta</taxon>
        <taxon>Magnoliopsida</taxon>
        <taxon>Liliopsida</taxon>
        <taxon>Araceae</taxon>
        <taxon>Aroideae</taxon>
        <taxon>Colocasieae</taxon>
        <taxon>Colocasia</taxon>
    </lineage>
</organism>
<reference evidence="1" key="1">
    <citation type="submission" date="2017-07" db="EMBL/GenBank/DDBJ databases">
        <title>Taro Niue Genome Assembly and Annotation.</title>
        <authorList>
            <person name="Atibalentja N."/>
            <person name="Keating K."/>
            <person name="Fields C.J."/>
        </authorList>
    </citation>
    <scope>NUCLEOTIDE SEQUENCE</scope>
    <source>
        <strain evidence="1">Niue_2</strain>
        <tissue evidence="1">Leaf</tissue>
    </source>
</reference>
<keyword evidence="2" id="KW-1185">Reference proteome</keyword>
<dbReference type="AlphaFoldDB" id="A0A843X7A4"/>
<feature type="non-terminal residue" evidence="1">
    <location>
        <position position="1"/>
    </location>
</feature>
<comment type="caution">
    <text evidence="1">The sequence shown here is derived from an EMBL/GenBank/DDBJ whole genome shotgun (WGS) entry which is preliminary data.</text>
</comment>
<name>A0A843X7A4_COLES</name>
<sequence>CVDTIGFNYSDCFLGQSSSVDTQVDCVDTTGCFSQNMLLGQSASVNIQMDCVDTTAGRRISVALGVPDATVIRVAMRVCVAFLSRPGFLSHLGVAAGQRVATAFYPVGHLTLVRVAGVSVRPVALSRRPWGAHSCRGSLARRVKVRNAMEQAVAFWVSGD</sequence>
<dbReference type="Proteomes" id="UP000652761">
    <property type="component" value="Unassembled WGS sequence"/>
</dbReference>
<evidence type="ECO:0000313" key="2">
    <source>
        <dbReference type="Proteomes" id="UP000652761"/>
    </source>
</evidence>
<accession>A0A843X7A4</accession>
<evidence type="ECO:0000313" key="1">
    <source>
        <dbReference type="EMBL" id="MQM15275.1"/>
    </source>
</evidence>